<dbReference type="InterPro" id="IPR036010">
    <property type="entry name" value="2Fe-2S_ferredoxin-like_sf"/>
</dbReference>
<dbReference type="SUPFAM" id="SSF54292">
    <property type="entry name" value="2Fe-2S ferredoxin-like"/>
    <property type="match status" value="1"/>
</dbReference>
<dbReference type="InterPro" id="IPR012675">
    <property type="entry name" value="Beta-grasp_dom_sf"/>
</dbReference>
<dbReference type="Gene3D" id="3.40.50.80">
    <property type="entry name" value="Nucleotide-binding domain of ferredoxin-NADP reductase (FNR) module"/>
    <property type="match status" value="1"/>
</dbReference>
<dbReference type="Gene3D" id="2.40.30.10">
    <property type="entry name" value="Translation factors"/>
    <property type="match status" value="1"/>
</dbReference>
<dbReference type="InterPro" id="IPR017927">
    <property type="entry name" value="FAD-bd_FR_type"/>
</dbReference>
<comment type="caution">
    <text evidence="2">The sequence shown here is derived from an EMBL/GenBank/DDBJ whole genome shotgun (WGS) entry which is preliminary data.</text>
</comment>
<dbReference type="SUPFAM" id="SSF63380">
    <property type="entry name" value="Riboflavin synthase domain-like"/>
    <property type="match status" value="1"/>
</dbReference>
<evidence type="ECO:0000313" key="3">
    <source>
        <dbReference type="Proteomes" id="UP000298681"/>
    </source>
</evidence>
<dbReference type="Pfam" id="PF00970">
    <property type="entry name" value="FAD_binding_6"/>
    <property type="match status" value="1"/>
</dbReference>
<proteinExistence type="predicted"/>
<dbReference type="PANTHER" id="PTHR47354:SF3">
    <property type="entry name" value="OXIDOREDUCTASE-RELATED"/>
    <property type="match status" value="1"/>
</dbReference>
<dbReference type="InterPro" id="IPR001041">
    <property type="entry name" value="2Fe-2S_ferredoxin-type"/>
</dbReference>
<name>A0A4Z1RC26_9GAMM</name>
<dbReference type="SUPFAM" id="SSF52343">
    <property type="entry name" value="Ferredoxin reductase-like, C-terminal NADP-linked domain"/>
    <property type="match status" value="1"/>
</dbReference>
<organism evidence="2 3">
    <name type="scientific">Luteimonas yindakuii</name>
    <dbReference type="NCBI Taxonomy" id="2565782"/>
    <lineage>
        <taxon>Bacteria</taxon>
        <taxon>Pseudomonadati</taxon>
        <taxon>Pseudomonadota</taxon>
        <taxon>Gammaproteobacteria</taxon>
        <taxon>Lysobacterales</taxon>
        <taxon>Lysobacteraceae</taxon>
        <taxon>Luteimonas</taxon>
    </lineage>
</organism>
<dbReference type="GO" id="GO:0051536">
    <property type="term" value="F:iron-sulfur cluster binding"/>
    <property type="evidence" value="ECO:0007669"/>
    <property type="project" value="InterPro"/>
</dbReference>
<dbReference type="Pfam" id="PF00111">
    <property type="entry name" value="Fer2"/>
    <property type="match status" value="1"/>
</dbReference>
<dbReference type="Pfam" id="PF00175">
    <property type="entry name" value="NAD_binding_1"/>
    <property type="match status" value="1"/>
</dbReference>
<evidence type="ECO:0000259" key="1">
    <source>
        <dbReference type="PROSITE" id="PS51384"/>
    </source>
</evidence>
<dbReference type="CDD" id="cd06216">
    <property type="entry name" value="FNR_iron_sulfur_binding_2"/>
    <property type="match status" value="1"/>
</dbReference>
<dbReference type="CDD" id="cd00207">
    <property type="entry name" value="fer2"/>
    <property type="match status" value="1"/>
</dbReference>
<dbReference type="Proteomes" id="UP000298681">
    <property type="component" value="Unassembled WGS sequence"/>
</dbReference>
<reference evidence="2 3" key="1">
    <citation type="submission" date="2019-01" db="EMBL/GenBank/DDBJ databases">
        <authorList>
            <person name="Zhang S."/>
        </authorList>
    </citation>
    <scope>NUCLEOTIDE SEQUENCE [LARGE SCALE GENOMIC DNA]</scope>
    <source>
        <strain evidence="2 3">1626</strain>
    </source>
</reference>
<dbReference type="PROSITE" id="PS51384">
    <property type="entry name" value="FAD_FR"/>
    <property type="match status" value="1"/>
</dbReference>
<dbReference type="Gene3D" id="3.10.20.30">
    <property type="match status" value="1"/>
</dbReference>
<dbReference type="PANTHER" id="PTHR47354">
    <property type="entry name" value="NADH OXIDOREDUCTASE HCR"/>
    <property type="match status" value="1"/>
</dbReference>
<dbReference type="PRINTS" id="PR00410">
    <property type="entry name" value="PHEHYDRXLASE"/>
</dbReference>
<dbReference type="GO" id="GO:0016491">
    <property type="term" value="F:oxidoreductase activity"/>
    <property type="evidence" value="ECO:0007669"/>
    <property type="project" value="InterPro"/>
</dbReference>
<dbReference type="InterPro" id="IPR039261">
    <property type="entry name" value="FNR_nucleotide-bd"/>
</dbReference>
<dbReference type="InterPro" id="IPR008333">
    <property type="entry name" value="Cbr1-like_FAD-bd_dom"/>
</dbReference>
<dbReference type="InterPro" id="IPR001433">
    <property type="entry name" value="OxRdtase_FAD/NAD-bd"/>
</dbReference>
<accession>A0A4Z1RC26</accession>
<gene>
    <name evidence="2" type="ORF">E4582_05915</name>
</gene>
<dbReference type="RefSeq" id="WP_134673726.1">
    <property type="nucleotide sequence ID" value="NZ_SPUH01000001.1"/>
</dbReference>
<feature type="domain" description="FAD-binding FR-type" evidence="1">
    <location>
        <begin position="41"/>
        <end position="143"/>
    </location>
</feature>
<dbReference type="AlphaFoldDB" id="A0A4Z1RC26"/>
<keyword evidence="3" id="KW-1185">Reference proteome</keyword>
<evidence type="ECO:0000313" key="2">
    <source>
        <dbReference type="EMBL" id="TKS54348.1"/>
    </source>
</evidence>
<sequence>MSALPSPKARRRSRLTQVAGAFMPPPVFDFWAQRLHPTWTWERPLARVVGHARAAEGAVTLVLKPNRHWAGALPGQHVNLTAVIDGIRLTRSYSLDAPVQPDGRISVTVKGVDGGRMSRHLLDPARVGDVLDIGPGFGDLVVPATATAPWLFLAAGSGITPLMALVRQLAAQGMPAPVTLLYWARTRAEFCFADELRALAARHAGFAVRFVLTGEMPSAADEAGGRIDATLLDALAADHATRQTYACGPGGFIATVETLLDGRVPLLRTEAFTPLPRPPADDAGTVSVRLARSGRELQLARGVPLLAALEAEGLKPRSGCRMGICNTCACGKPAGAVRDLRTGTVAEEPTHALKLCVNSAVTDLVLDL</sequence>
<dbReference type="InterPro" id="IPR050415">
    <property type="entry name" value="MRET"/>
</dbReference>
<protein>
    <submittedName>
        <fullName evidence="2">Ferredoxin reductase</fullName>
    </submittedName>
</protein>
<dbReference type="InterPro" id="IPR017938">
    <property type="entry name" value="Riboflavin_synthase-like_b-brl"/>
</dbReference>
<dbReference type="EMBL" id="SPUH01000001">
    <property type="protein sequence ID" value="TKS54348.1"/>
    <property type="molecule type" value="Genomic_DNA"/>
</dbReference>